<protein>
    <submittedName>
        <fullName evidence="1">Uncharacterized protein</fullName>
    </submittedName>
</protein>
<organism evidence="1">
    <name type="scientific">Yersinia pseudotuberculosis serotype O:3 (strain YPIII)</name>
    <dbReference type="NCBI Taxonomy" id="502800"/>
    <lineage>
        <taxon>Bacteria</taxon>
        <taxon>Pseudomonadati</taxon>
        <taxon>Pseudomonadota</taxon>
        <taxon>Gammaproteobacteria</taxon>
        <taxon>Enterobacterales</taxon>
        <taxon>Yersiniaceae</taxon>
        <taxon>Yersinia</taxon>
    </lineage>
</organism>
<dbReference type="KEGG" id="ypy:YPK_2597"/>
<evidence type="ECO:0000313" key="1">
    <source>
        <dbReference type="EMBL" id="ACA68874.1"/>
    </source>
</evidence>
<sequence>MAQDKDETSQLLVSQYGLAGTTDTASSITEDGSFLLRNPRHPDYPLNNTLAQSWDDRGLILDGVAWVNSSRFQQAVLSVNYWPDKSDPESLMTLSMTVND</sequence>
<accession>A0A0H3B4Q8</accession>
<dbReference type="AlphaFoldDB" id="A0A0H3B4Q8"/>
<dbReference type="EMBL" id="CP000950">
    <property type="protein sequence ID" value="ACA68874.1"/>
    <property type="molecule type" value="Genomic_DNA"/>
</dbReference>
<dbReference type="RefSeq" id="WP_012304281.1">
    <property type="nucleotide sequence ID" value="NZ_CP009792.1"/>
</dbReference>
<dbReference type="PATRIC" id="fig|502800.11.peg.3296"/>
<proteinExistence type="predicted"/>
<reference evidence="1" key="1">
    <citation type="submission" date="2008-02" db="EMBL/GenBank/DDBJ databases">
        <title>Complete sequence of Yersinia pseudotuberculosis YPIII.</title>
        <authorList>
            <consortium name="US DOE Joint Genome Institute"/>
            <person name="Challacombe J.F."/>
            <person name="Bruce D."/>
            <person name="Detter J.C."/>
            <person name="Green L."/>
            <person name="Land M."/>
            <person name="Munk C."/>
            <person name="Lindler L.E."/>
            <person name="Nikolich M.P."/>
            <person name="Brettin T."/>
        </authorList>
    </citation>
    <scope>NUCLEOTIDE SEQUENCE</scope>
    <source>
        <strain evidence="1">YPIII</strain>
    </source>
</reference>
<name>A0A0H3B4Q8_YERPY</name>
<gene>
    <name evidence="1" type="ordered locus">YPK_2597</name>
</gene>